<gene>
    <name evidence="6" type="ORF">H8L47_11800</name>
</gene>
<dbReference type="PROSITE" id="PS00041">
    <property type="entry name" value="HTH_ARAC_FAMILY_1"/>
    <property type="match status" value="1"/>
</dbReference>
<evidence type="ECO:0000259" key="5">
    <source>
        <dbReference type="PROSITE" id="PS01124"/>
    </source>
</evidence>
<keyword evidence="1" id="KW-0805">Transcription regulation</keyword>
<keyword evidence="7" id="KW-1185">Reference proteome</keyword>
<feature type="domain" description="HTH araC/xylS-type" evidence="5">
    <location>
        <begin position="180"/>
        <end position="276"/>
    </location>
</feature>
<sequence length="276" mass="31099">MAQLKTLIDTVPRFWRDDRLPFIEARYLPEGRSDSYDRHAHATFCIGAIIAGASNFFMAGVQHLAHAGELVIINPGQVHICKPVDDLPWAFCMLYVDANWLAALQTELGQVRKPEFQAYTSAVSGNIFLYEGLLDLYQTLIDSEAELLSKQGNVIQYFSEVHKHLQSAPAELQLENARLKLAADFIHEHCTQDLSLDDISAHAGLSTSYLFRAFRKQYDMTPHAYLINRRVQYAQEKLRQGATIADAALEAGFADQAHFQRVFKRLLAATPGQYQA</sequence>
<dbReference type="InterPro" id="IPR020449">
    <property type="entry name" value="Tscrpt_reg_AraC-type_HTH"/>
</dbReference>
<keyword evidence="2" id="KW-0238">DNA-binding</keyword>
<organism evidence="6 7">
    <name type="scientific">Undibacterium umbellatum</name>
    <dbReference type="NCBI Taxonomy" id="2762300"/>
    <lineage>
        <taxon>Bacteria</taxon>
        <taxon>Pseudomonadati</taxon>
        <taxon>Pseudomonadota</taxon>
        <taxon>Betaproteobacteria</taxon>
        <taxon>Burkholderiales</taxon>
        <taxon>Oxalobacteraceae</taxon>
        <taxon>Undibacterium</taxon>
    </lineage>
</organism>
<dbReference type="Pfam" id="PF02311">
    <property type="entry name" value="AraC_binding"/>
    <property type="match status" value="1"/>
</dbReference>
<dbReference type="InterPro" id="IPR009057">
    <property type="entry name" value="Homeodomain-like_sf"/>
</dbReference>
<dbReference type="Proteomes" id="UP000646911">
    <property type="component" value="Unassembled WGS sequence"/>
</dbReference>
<proteinExistence type="predicted"/>
<dbReference type="InterPro" id="IPR018060">
    <property type="entry name" value="HTH_AraC"/>
</dbReference>
<keyword evidence="3" id="KW-0010">Activator</keyword>
<dbReference type="InterPro" id="IPR018062">
    <property type="entry name" value="HTH_AraC-typ_CS"/>
</dbReference>
<keyword evidence="4" id="KW-0804">Transcription</keyword>
<dbReference type="InterPro" id="IPR050204">
    <property type="entry name" value="AraC_XylS_family_regulators"/>
</dbReference>
<dbReference type="SUPFAM" id="SSF51215">
    <property type="entry name" value="Regulatory protein AraC"/>
    <property type="match status" value="1"/>
</dbReference>
<protein>
    <submittedName>
        <fullName evidence="6">AraC family transcriptional regulator</fullName>
    </submittedName>
</protein>
<dbReference type="PANTHER" id="PTHR46796">
    <property type="entry name" value="HTH-TYPE TRANSCRIPTIONAL ACTIVATOR RHAS-RELATED"/>
    <property type="match status" value="1"/>
</dbReference>
<dbReference type="RefSeq" id="WP_186953799.1">
    <property type="nucleotide sequence ID" value="NZ_JACOFX010000005.1"/>
</dbReference>
<dbReference type="SMART" id="SM00342">
    <property type="entry name" value="HTH_ARAC"/>
    <property type="match status" value="1"/>
</dbReference>
<dbReference type="PANTHER" id="PTHR46796:SF2">
    <property type="entry name" value="TRANSCRIPTIONAL REGULATORY PROTEIN"/>
    <property type="match status" value="1"/>
</dbReference>
<accession>A0ABR6Z8Z0</accession>
<dbReference type="SUPFAM" id="SSF46689">
    <property type="entry name" value="Homeodomain-like"/>
    <property type="match status" value="2"/>
</dbReference>
<comment type="caution">
    <text evidence="6">The sequence shown here is derived from an EMBL/GenBank/DDBJ whole genome shotgun (WGS) entry which is preliminary data.</text>
</comment>
<evidence type="ECO:0000256" key="3">
    <source>
        <dbReference type="ARBA" id="ARBA00023159"/>
    </source>
</evidence>
<evidence type="ECO:0000256" key="1">
    <source>
        <dbReference type="ARBA" id="ARBA00023015"/>
    </source>
</evidence>
<evidence type="ECO:0000313" key="7">
    <source>
        <dbReference type="Proteomes" id="UP000646911"/>
    </source>
</evidence>
<dbReference type="PROSITE" id="PS01124">
    <property type="entry name" value="HTH_ARAC_FAMILY_2"/>
    <property type="match status" value="1"/>
</dbReference>
<evidence type="ECO:0000256" key="4">
    <source>
        <dbReference type="ARBA" id="ARBA00023163"/>
    </source>
</evidence>
<dbReference type="InterPro" id="IPR003313">
    <property type="entry name" value="AraC-bd"/>
</dbReference>
<dbReference type="Pfam" id="PF12833">
    <property type="entry name" value="HTH_18"/>
    <property type="match status" value="1"/>
</dbReference>
<name>A0ABR6Z8Z0_9BURK</name>
<dbReference type="InterPro" id="IPR037923">
    <property type="entry name" value="HTH-like"/>
</dbReference>
<dbReference type="PRINTS" id="PR00032">
    <property type="entry name" value="HTHARAC"/>
</dbReference>
<dbReference type="EMBL" id="JACOFX010000005">
    <property type="protein sequence ID" value="MBC3908239.1"/>
    <property type="molecule type" value="Genomic_DNA"/>
</dbReference>
<reference evidence="6 7" key="1">
    <citation type="submission" date="2020-08" db="EMBL/GenBank/DDBJ databases">
        <title>Novel species isolated from subtropical streams in China.</title>
        <authorList>
            <person name="Lu H."/>
        </authorList>
    </citation>
    <scope>NUCLEOTIDE SEQUENCE [LARGE SCALE GENOMIC DNA]</scope>
    <source>
        <strain evidence="6 7">NL8W</strain>
    </source>
</reference>
<evidence type="ECO:0000256" key="2">
    <source>
        <dbReference type="ARBA" id="ARBA00023125"/>
    </source>
</evidence>
<evidence type="ECO:0000313" key="6">
    <source>
        <dbReference type="EMBL" id="MBC3908239.1"/>
    </source>
</evidence>
<dbReference type="Gene3D" id="1.10.10.60">
    <property type="entry name" value="Homeodomain-like"/>
    <property type="match status" value="2"/>
</dbReference>